<dbReference type="AlphaFoldDB" id="A0A8T1A1X0"/>
<evidence type="ECO:0000313" key="2">
    <source>
        <dbReference type="EMBL" id="KAG2944257.1"/>
    </source>
</evidence>
<evidence type="ECO:0000313" key="3">
    <source>
        <dbReference type="Proteomes" id="UP000736787"/>
    </source>
</evidence>
<dbReference type="Proteomes" id="UP000697107">
    <property type="component" value="Unassembled WGS sequence"/>
</dbReference>
<comment type="caution">
    <text evidence="1">The sequence shown here is derived from an EMBL/GenBank/DDBJ whole genome shotgun (WGS) entry which is preliminary data.</text>
</comment>
<dbReference type="EMBL" id="RCML01005118">
    <property type="protein sequence ID" value="KAG2944257.1"/>
    <property type="molecule type" value="Genomic_DNA"/>
</dbReference>
<dbReference type="EMBL" id="RCMK01004987">
    <property type="protein sequence ID" value="KAG2870311.1"/>
    <property type="molecule type" value="Genomic_DNA"/>
</dbReference>
<reference evidence="1" key="1">
    <citation type="submission" date="2018-10" db="EMBL/GenBank/DDBJ databases">
        <title>Effector identification in a new, highly contiguous assembly of the strawberry crown rot pathogen Phytophthora cactorum.</title>
        <authorList>
            <person name="Armitage A.D."/>
            <person name="Nellist C.F."/>
            <person name="Bates H."/>
            <person name="Vickerstaff R.J."/>
            <person name="Harrison R.J."/>
        </authorList>
    </citation>
    <scope>NUCLEOTIDE SEQUENCE</scope>
    <source>
        <strain evidence="1">4040</strain>
        <strain evidence="2">P415</strain>
    </source>
</reference>
<protein>
    <submittedName>
        <fullName evidence="1">Uncharacterized protein</fullName>
    </submittedName>
</protein>
<gene>
    <name evidence="1" type="ORF">PC117_g28536</name>
    <name evidence="2" type="ORF">PC118_g25828</name>
</gene>
<sequence length="25" mass="3027">LLLKQHRRLDRLRTRGYAAFGLCRI</sequence>
<accession>A0A8T1A1X0</accession>
<name>A0A8T1A1X0_9STRA</name>
<dbReference type="Proteomes" id="UP000736787">
    <property type="component" value="Unassembled WGS sequence"/>
</dbReference>
<feature type="non-terminal residue" evidence="1">
    <location>
        <position position="25"/>
    </location>
</feature>
<organism evidence="1 3">
    <name type="scientific">Phytophthora cactorum</name>
    <dbReference type="NCBI Taxonomy" id="29920"/>
    <lineage>
        <taxon>Eukaryota</taxon>
        <taxon>Sar</taxon>
        <taxon>Stramenopiles</taxon>
        <taxon>Oomycota</taxon>
        <taxon>Peronosporomycetes</taxon>
        <taxon>Peronosporales</taxon>
        <taxon>Peronosporaceae</taxon>
        <taxon>Phytophthora</taxon>
    </lineage>
</organism>
<evidence type="ECO:0000313" key="1">
    <source>
        <dbReference type="EMBL" id="KAG2870311.1"/>
    </source>
</evidence>
<proteinExistence type="predicted"/>